<dbReference type="PANTHER" id="PTHR24287">
    <property type="entry name" value="P450, PUTATIVE (EUROFUNG)-RELATED"/>
    <property type="match status" value="1"/>
</dbReference>
<dbReference type="InterPro" id="IPR001128">
    <property type="entry name" value="Cyt_P450"/>
</dbReference>
<evidence type="ECO:0000256" key="4">
    <source>
        <dbReference type="ARBA" id="ARBA00023002"/>
    </source>
</evidence>
<dbReference type="AlphaFoldDB" id="A0A1U7LJE6"/>
<evidence type="ECO:0000256" key="1">
    <source>
        <dbReference type="ARBA" id="ARBA00001971"/>
    </source>
</evidence>
<dbReference type="OMA" id="VMQTYAI"/>
<dbReference type="Pfam" id="PF00067">
    <property type="entry name" value="p450"/>
    <property type="match status" value="1"/>
</dbReference>
<evidence type="ECO:0000256" key="3">
    <source>
        <dbReference type="ARBA" id="ARBA00022723"/>
    </source>
</evidence>
<keyword evidence="5" id="KW-0408">Iron</keyword>
<gene>
    <name evidence="7" type="ORF">NEOLI_002640</name>
</gene>
<dbReference type="GO" id="GO:0005506">
    <property type="term" value="F:iron ion binding"/>
    <property type="evidence" value="ECO:0007669"/>
    <property type="project" value="InterPro"/>
</dbReference>
<dbReference type="OrthoDB" id="1470350at2759"/>
<dbReference type="EMBL" id="LXFE01002745">
    <property type="protein sequence ID" value="OLL22780.1"/>
    <property type="molecule type" value="Genomic_DNA"/>
</dbReference>
<reference evidence="7 8" key="1">
    <citation type="submission" date="2016-04" db="EMBL/GenBank/DDBJ databases">
        <title>Evolutionary innovation and constraint leading to complex multicellularity in the Ascomycota.</title>
        <authorList>
            <person name="Cisse O."/>
            <person name="Nguyen A."/>
            <person name="Hewitt D.A."/>
            <person name="Jedd G."/>
            <person name="Stajich J.E."/>
        </authorList>
    </citation>
    <scope>NUCLEOTIDE SEQUENCE [LARGE SCALE GENOMIC DNA]</scope>
    <source>
        <strain evidence="7 8">DAH-3</strain>
    </source>
</reference>
<dbReference type="STRING" id="1198029.A0A1U7LJE6"/>
<name>A0A1U7LJE6_NEOID</name>
<dbReference type="CDD" id="cd11063">
    <property type="entry name" value="CYP52"/>
    <property type="match status" value="1"/>
</dbReference>
<dbReference type="SUPFAM" id="SSF48264">
    <property type="entry name" value="Cytochrome P450"/>
    <property type="match status" value="1"/>
</dbReference>
<sequence>MALPPYVLAAIGTLALAAATLHHVLRTWARTRALKQLGEPPLAVFGSWPFGIDLVARIIRINLNNNHLEDARAWFTETGRHTVQLNFLGATLIMTDEPENTKALLATQFSDYGKGWILYETLKTFLGDGIFNTDGHAWSNSRHLARSIFSKERISDLHCFESHIQKMIKHIPADGTSCDLQNLFFRFTLDSATDFLLGESINSLDNPNVLFAKAFEHVQDVAATRANLGSWWRLYYSRTYGRDIKILEDFVEPYVERTILSARTDEKKEKNKDFCFLDALAEFTTDRRVLRDQFINMLLAARDTTAATLSWVFYELARNPLVFLTLKNEIVERLGTDTIPTYDDIKEMKYLQNVINETLRCYPAVGQNVRYALKDTTLPLGGGPDGLDRIYVRKGEPVGYSVMNMHRRSDLWGPDADEWKPERWYKSAPKPWTFLPFNGGPRVVSPIFFHFSATNMFFFKNSNFALTEMGYTIIRILQHFSIIENRDFSPRIMKKNIILTSGT</sequence>
<evidence type="ECO:0000256" key="5">
    <source>
        <dbReference type="ARBA" id="ARBA00023004"/>
    </source>
</evidence>
<dbReference type="PRINTS" id="PR00385">
    <property type="entry name" value="P450"/>
</dbReference>
<dbReference type="InterPro" id="IPR002974">
    <property type="entry name" value="Cyt_P450_E_CYP52_ascomycetes"/>
</dbReference>
<dbReference type="Gene3D" id="1.10.630.10">
    <property type="entry name" value="Cytochrome P450"/>
    <property type="match status" value="1"/>
</dbReference>
<keyword evidence="3" id="KW-0479">Metal-binding</keyword>
<accession>A0A1U7LJE6</accession>
<organism evidence="7 8">
    <name type="scientific">Neolecta irregularis (strain DAH-3)</name>
    <dbReference type="NCBI Taxonomy" id="1198029"/>
    <lineage>
        <taxon>Eukaryota</taxon>
        <taxon>Fungi</taxon>
        <taxon>Dikarya</taxon>
        <taxon>Ascomycota</taxon>
        <taxon>Taphrinomycotina</taxon>
        <taxon>Neolectales</taxon>
        <taxon>Neolectaceae</taxon>
        <taxon>Neolecta</taxon>
    </lineage>
</organism>
<proteinExistence type="inferred from homology"/>
<keyword evidence="8" id="KW-1185">Reference proteome</keyword>
<dbReference type="GO" id="GO:0016712">
    <property type="term" value="F:oxidoreductase activity, acting on paired donors, with incorporation or reduction of molecular oxygen, reduced flavin or flavoprotein as one donor, and incorporation of one atom of oxygen"/>
    <property type="evidence" value="ECO:0007669"/>
    <property type="project" value="InterPro"/>
</dbReference>
<protein>
    <submittedName>
        <fullName evidence="7">Cytochrome P450 52A13</fullName>
    </submittedName>
</protein>
<dbReference type="PANTHER" id="PTHR24287:SF5">
    <property type="entry name" value="P450, PUTATIVE (EUROFUNG)-RELATED"/>
    <property type="match status" value="1"/>
</dbReference>
<dbReference type="Proteomes" id="UP000186594">
    <property type="component" value="Unassembled WGS sequence"/>
</dbReference>
<dbReference type="PRINTS" id="PR01239">
    <property type="entry name" value="EP450IICYP52"/>
</dbReference>
<evidence type="ECO:0000313" key="8">
    <source>
        <dbReference type="Proteomes" id="UP000186594"/>
    </source>
</evidence>
<keyword evidence="4" id="KW-0560">Oxidoreductase</keyword>
<dbReference type="GO" id="GO:0020037">
    <property type="term" value="F:heme binding"/>
    <property type="evidence" value="ECO:0007669"/>
    <property type="project" value="InterPro"/>
</dbReference>
<dbReference type="InterPro" id="IPR047146">
    <property type="entry name" value="Cyt_P450_E_CYP52_fungi"/>
</dbReference>
<comment type="caution">
    <text evidence="7">The sequence shown here is derived from an EMBL/GenBank/DDBJ whole genome shotgun (WGS) entry which is preliminary data.</text>
</comment>
<feature type="non-terminal residue" evidence="7">
    <location>
        <position position="503"/>
    </location>
</feature>
<comment type="cofactor">
    <cofactor evidence="1">
        <name>heme</name>
        <dbReference type="ChEBI" id="CHEBI:30413"/>
    </cofactor>
</comment>
<evidence type="ECO:0000256" key="6">
    <source>
        <dbReference type="ARBA" id="ARBA00023033"/>
    </source>
</evidence>
<dbReference type="InterPro" id="IPR036396">
    <property type="entry name" value="Cyt_P450_sf"/>
</dbReference>
<comment type="similarity">
    <text evidence="2">Belongs to the cytochrome P450 family.</text>
</comment>
<evidence type="ECO:0000256" key="2">
    <source>
        <dbReference type="ARBA" id="ARBA00010617"/>
    </source>
</evidence>
<evidence type="ECO:0000313" key="7">
    <source>
        <dbReference type="EMBL" id="OLL22780.1"/>
    </source>
</evidence>
<keyword evidence="6" id="KW-0503">Monooxygenase</keyword>